<keyword evidence="1" id="KW-0645">Protease</keyword>
<name>A0ABT8BD47_9HYPH</name>
<keyword evidence="3" id="KW-0378">Hydrolase</keyword>
<sequence>MAALAPVLNDIDRDLDNALERLFAFLRIPSVSTDPAYAAPCREAAQWLEGTLTALGFETAIHETSLHPVVLAHAPKPGTPHVLFYGHYDVQPVDPLALWETPPFEPRMAKNARGEQEIVGRGASDDKGQVMTFIEACRAWKAMEGELPCGVTILIEGAEENGSQGLPEWVAANREKLGADIVLVCDTSMWNPTTPAITTSLRGLAYFEVKVTCADRDLHSGFFGGAARNPIHVLSKIIADLHDADGKIALPGFYEGVRETPPEILEQWKGLDFTAEKFLGPIGLHEPAGERGRMLIELIQSRPACDVNGIIGGYTGEGTKTVIAGQASAKVSFRLVDDQDPEVLARTFEAFVRERIPADCSVEVICYKGSRAISLPFDMPELDLARAALAEEWGVPAVTIGAGGSIPIVGDFKRLLDRNTLLIGFGLDDDRIHSPNEKYSLTSFHKGTRSWARILAAFGAAGRAA</sequence>
<keyword evidence="6" id="KW-1185">Reference proteome</keyword>
<evidence type="ECO:0000256" key="3">
    <source>
        <dbReference type="ARBA" id="ARBA00022801"/>
    </source>
</evidence>
<dbReference type="Gene3D" id="3.30.70.360">
    <property type="match status" value="1"/>
</dbReference>
<dbReference type="Proteomes" id="UP001224644">
    <property type="component" value="Unassembled WGS sequence"/>
</dbReference>
<evidence type="ECO:0000313" key="6">
    <source>
        <dbReference type="Proteomes" id="UP001224644"/>
    </source>
</evidence>
<dbReference type="PANTHER" id="PTHR43270">
    <property type="entry name" value="BETA-ALA-HIS DIPEPTIDASE"/>
    <property type="match status" value="1"/>
</dbReference>
<proteinExistence type="predicted"/>
<dbReference type="SUPFAM" id="SSF53187">
    <property type="entry name" value="Zn-dependent exopeptidases"/>
    <property type="match status" value="1"/>
</dbReference>
<reference evidence="6" key="1">
    <citation type="journal article" date="2019" name="Int. J. Syst. Evol. Microbiol.">
        <title>The Global Catalogue of Microorganisms (GCM) 10K type strain sequencing project: providing services to taxonomists for standard genome sequencing and annotation.</title>
        <authorList>
            <consortium name="The Broad Institute Genomics Platform"/>
            <consortium name="The Broad Institute Genome Sequencing Center for Infectious Disease"/>
            <person name="Wu L."/>
            <person name="Ma J."/>
        </authorList>
    </citation>
    <scope>NUCLEOTIDE SEQUENCE [LARGE SCALE GENOMIC DNA]</scope>
    <source>
        <strain evidence="6">CECT 7069</strain>
    </source>
</reference>
<dbReference type="Pfam" id="PF01546">
    <property type="entry name" value="Peptidase_M20"/>
    <property type="match status" value="1"/>
</dbReference>
<dbReference type="InterPro" id="IPR051458">
    <property type="entry name" value="Cyt/Met_Dipeptidase"/>
</dbReference>
<organism evidence="5 6">
    <name type="scientific">Methylobacterium adhaesivum</name>
    <dbReference type="NCBI Taxonomy" id="333297"/>
    <lineage>
        <taxon>Bacteria</taxon>
        <taxon>Pseudomonadati</taxon>
        <taxon>Pseudomonadota</taxon>
        <taxon>Alphaproteobacteria</taxon>
        <taxon>Hyphomicrobiales</taxon>
        <taxon>Methylobacteriaceae</taxon>
        <taxon>Methylobacterium</taxon>
    </lineage>
</organism>
<dbReference type="PANTHER" id="PTHR43270:SF12">
    <property type="entry name" value="SUCCINYL-DIAMINOPIMELATE DESUCCINYLASE"/>
    <property type="match status" value="1"/>
</dbReference>
<dbReference type="Pfam" id="PF07687">
    <property type="entry name" value="M20_dimer"/>
    <property type="match status" value="1"/>
</dbReference>
<accession>A0ABT8BD47</accession>
<evidence type="ECO:0000259" key="4">
    <source>
        <dbReference type="Pfam" id="PF07687"/>
    </source>
</evidence>
<dbReference type="RefSeq" id="WP_238221329.1">
    <property type="nucleotide sequence ID" value="NZ_BPQD01000001.1"/>
</dbReference>
<keyword evidence="2" id="KW-0479">Metal-binding</keyword>
<dbReference type="InterPro" id="IPR011650">
    <property type="entry name" value="Peptidase_M20_dimer"/>
</dbReference>
<dbReference type="EMBL" id="JAUFPX010000002">
    <property type="protein sequence ID" value="MDN3589997.1"/>
    <property type="molecule type" value="Genomic_DNA"/>
</dbReference>
<feature type="domain" description="Peptidase M20 dimerisation" evidence="4">
    <location>
        <begin position="200"/>
        <end position="358"/>
    </location>
</feature>
<protein>
    <submittedName>
        <fullName evidence="5">M20/M25/M40 family metallo-hydrolase</fullName>
    </submittedName>
</protein>
<evidence type="ECO:0000256" key="2">
    <source>
        <dbReference type="ARBA" id="ARBA00022723"/>
    </source>
</evidence>
<comment type="caution">
    <text evidence="5">The sequence shown here is derived from an EMBL/GenBank/DDBJ whole genome shotgun (WGS) entry which is preliminary data.</text>
</comment>
<dbReference type="Gene3D" id="3.40.630.10">
    <property type="entry name" value="Zn peptidases"/>
    <property type="match status" value="1"/>
</dbReference>
<dbReference type="InterPro" id="IPR002933">
    <property type="entry name" value="Peptidase_M20"/>
</dbReference>
<evidence type="ECO:0000256" key="1">
    <source>
        <dbReference type="ARBA" id="ARBA00022670"/>
    </source>
</evidence>
<gene>
    <name evidence="5" type="ORF">QWZ12_05145</name>
</gene>
<evidence type="ECO:0000313" key="5">
    <source>
        <dbReference type="EMBL" id="MDN3589997.1"/>
    </source>
</evidence>
<dbReference type="NCBIfam" id="NF006579">
    <property type="entry name" value="PRK09104.1"/>
    <property type="match status" value="1"/>
</dbReference>